<feature type="compositionally biased region" description="Basic and acidic residues" evidence="1">
    <location>
        <begin position="151"/>
        <end position="162"/>
    </location>
</feature>
<keyword evidence="2" id="KW-0812">Transmembrane</keyword>
<feature type="region of interest" description="Disordered" evidence="1">
    <location>
        <begin position="1"/>
        <end position="468"/>
    </location>
</feature>
<feature type="compositionally biased region" description="Acidic residues" evidence="1">
    <location>
        <begin position="189"/>
        <end position="205"/>
    </location>
</feature>
<feature type="region of interest" description="Disordered" evidence="1">
    <location>
        <begin position="1042"/>
        <end position="1067"/>
    </location>
</feature>
<keyword evidence="2" id="KW-1133">Transmembrane helix</keyword>
<reference evidence="3 4" key="1">
    <citation type="submission" date="2011-10" db="EMBL/GenBank/DDBJ databases">
        <authorList>
            <person name="Genoscope - CEA"/>
        </authorList>
    </citation>
    <scope>NUCLEOTIDE SEQUENCE [LARGE SCALE GENOMIC DNA]</scope>
    <source>
        <strain evidence="3 4">RCC 1105</strain>
    </source>
</reference>
<feature type="compositionally biased region" description="Basic and acidic residues" evidence="1">
    <location>
        <begin position="98"/>
        <end position="111"/>
    </location>
</feature>
<evidence type="ECO:0000313" key="3">
    <source>
        <dbReference type="EMBL" id="CCO17871.1"/>
    </source>
</evidence>
<feature type="compositionally biased region" description="Acidic residues" evidence="1">
    <location>
        <begin position="329"/>
        <end position="341"/>
    </location>
</feature>
<evidence type="ECO:0000313" key="4">
    <source>
        <dbReference type="Proteomes" id="UP000198341"/>
    </source>
</evidence>
<sequence length="1067" mass="116831">MSSSSSPQKREKQREIQQKEEKQRAKMKLLAKELEEKKRRKEEDKESAAPSSGTQKRKEEEEVKEEEEMTTTNTRERKEREQPFVEEEKEEEFTSAMMERDLSRRAGSNDDTKEDPDDDEDEAGKVKEALPGSLPSSAEETEDDTTTAETPDTKEDEMKEEMMEQEVAEAQESDALSMGDLGTDSSGGETDDDVSKEEEEEEELTETPNGGERPTTSPEEEQGINDSIITSGEEGDNLDESAVAVEEKSTVDPVAEPELGDAKKEEEEEITSAEEGERIGEKADEKADEQLSKYETLMKEEEEVAKMAEEEEKRSVQAQQQTEEGSVAAEEEKEAPGEIEELPAVNEEKKEEDASPQEPDKVVLDGKSDTHDPLFKGDGKEEERYKEDAPMQEADALSMDFTDDDATATDKVEEEQKKEEEEEKVTVEETPAPVPTDEVIPIEGEEEKVEQEEAPTKKEQEQEKDWDKSQGVYEAILEADKNEETVANAIASAAKGGDRNNTDGNNTTSLTTTTKVLGGIPKSLGVVSASPLTNPTLSFAAFRFSKRLGYAFARPGKCICAGSCECAGACGSSMDSLKKQSTALKEAGVDAGVSVISDASLVYNKDLNLERWIGEVADPAVYGLERLYAAVEYYVSTDVDVEDATIYSIMNKSPYPELAKCDVFDAMFSQLREDRKNGKAVKVNVDAKDEAKLAVLTACDGFVNNPQATKFGGGTSAKEIAERFDAIIPADSGLDGLISLTFMSGFAISDLAYGANDEGSKQNKMRKEMGISVDLATEPDAVLKRLRDTNKVDEELYKQSTTWLDGVKEAHRKAFNAHKAIVEVWIEESDQYCESSTGSSRTCTQDGSSSSTTTDQFAELLGSFPEACKASDPKTRSCVDDWWECEGPGSEGSAFAGQFSKASAAATTTLDATGGEGGSPSSGQGRASAVEALSNFKYKVMYDREHPLNKAAQFGAHHSKKFARGTMNAVNVGAGHAVANFKKIPTGVHAGVAIIFLFSLFGYYTYVQYKSLQPVSSLELNTSSVKVLKSFENKEKALRGISNVPADGKRHGGKRKFESYRRDTTLE</sequence>
<gene>
    <name evidence="3" type="ORF">Bathy08g00610</name>
</gene>
<dbReference type="Proteomes" id="UP000198341">
    <property type="component" value="Chromosome 8"/>
</dbReference>
<feature type="compositionally biased region" description="Acidic residues" evidence="1">
    <location>
        <begin position="163"/>
        <end position="172"/>
    </location>
</feature>
<dbReference type="EMBL" id="FO082271">
    <property type="protein sequence ID" value="CCO17871.1"/>
    <property type="molecule type" value="Genomic_DNA"/>
</dbReference>
<dbReference type="STRING" id="41875.K8EIP1"/>
<proteinExistence type="predicted"/>
<feature type="compositionally biased region" description="Basic and acidic residues" evidence="1">
    <location>
        <begin position="8"/>
        <end position="47"/>
    </location>
</feature>
<feature type="compositionally biased region" description="Acidic residues" evidence="1">
    <location>
        <begin position="84"/>
        <end position="93"/>
    </location>
</feature>
<evidence type="ECO:0000256" key="1">
    <source>
        <dbReference type="SAM" id="MobiDB-lite"/>
    </source>
</evidence>
<dbReference type="AlphaFoldDB" id="K8EIP1"/>
<feature type="compositionally biased region" description="Basic and acidic residues" evidence="1">
    <location>
        <begin position="74"/>
        <end position="83"/>
    </location>
</feature>
<protein>
    <submittedName>
        <fullName evidence="3">Uncharacterized protein</fullName>
    </submittedName>
</protein>
<dbReference type="KEGG" id="bpg:Bathy08g00610"/>
<feature type="compositionally biased region" description="Basic and acidic residues" evidence="1">
    <location>
        <begin position="275"/>
        <end position="315"/>
    </location>
</feature>
<accession>K8EIP1</accession>
<feature type="compositionally biased region" description="Basic and acidic residues" evidence="1">
    <location>
        <begin position="454"/>
        <end position="468"/>
    </location>
</feature>
<evidence type="ECO:0000256" key="2">
    <source>
        <dbReference type="SAM" id="Phobius"/>
    </source>
</evidence>
<feature type="compositionally biased region" description="Basic and acidic residues" evidence="1">
    <location>
        <begin position="346"/>
        <end position="389"/>
    </location>
</feature>
<dbReference type="GeneID" id="19014040"/>
<feature type="transmembrane region" description="Helical" evidence="2">
    <location>
        <begin position="988"/>
        <end position="1007"/>
    </location>
</feature>
<dbReference type="RefSeq" id="XP_007511750.1">
    <property type="nucleotide sequence ID" value="XM_007511688.1"/>
</dbReference>
<feature type="compositionally biased region" description="Basic and acidic residues" evidence="1">
    <location>
        <begin position="408"/>
        <end position="427"/>
    </location>
</feature>
<feature type="compositionally biased region" description="Low complexity" evidence="1">
    <location>
        <begin position="428"/>
        <end position="442"/>
    </location>
</feature>
<feature type="compositionally biased region" description="Acidic residues" evidence="1">
    <location>
        <begin position="443"/>
        <end position="453"/>
    </location>
</feature>
<feature type="compositionally biased region" description="Low complexity" evidence="1">
    <location>
        <begin position="179"/>
        <end position="188"/>
    </location>
</feature>
<keyword evidence="2" id="KW-0472">Membrane</keyword>
<organism evidence="3 4">
    <name type="scientific">Bathycoccus prasinos</name>
    <dbReference type="NCBI Taxonomy" id="41875"/>
    <lineage>
        <taxon>Eukaryota</taxon>
        <taxon>Viridiplantae</taxon>
        <taxon>Chlorophyta</taxon>
        <taxon>Mamiellophyceae</taxon>
        <taxon>Mamiellales</taxon>
        <taxon>Bathycoccaceae</taxon>
        <taxon>Bathycoccus</taxon>
    </lineage>
</organism>
<feature type="compositionally biased region" description="Basic and acidic residues" evidence="1">
    <location>
        <begin position="1047"/>
        <end position="1067"/>
    </location>
</feature>
<name>K8EIP1_9CHLO</name>
<feature type="compositionally biased region" description="Acidic residues" evidence="1">
    <location>
        <begin position="112"/>
        <end position="122"/>
    </location>
</feature>
<keyword evidence="4" id="KW-1185">Reference proteome</keyword>